<reference evidence="6 7" key="1">
    <citation type="submission" date="2018-01" db="EMBL/GenBank/DDBJ databases">
        <title>Denitrification phenotypes of diverse strains of Pseudomonas stutzeri.</title>
        <authorList>
            <person name="Milligan D.A."/>
            <person name="Bergaust L."/>
            <person name="Bakken L.R."/>
            <person name="Frostegard A."/>
        </authorList>
    </citation>
    <scope>NUCLEOTIDE SEQUENCE [LARGE SCALE GENOMIC DNA]</scope>
    <source>
        <strain evidence="6 7">DSM 50238</strain>
    </source>
</reference>
<dbReference type="CDD" id="cd08414">
    <property type="entry name" value="PBP2_LTTR_aromatics_like"/>
    <property type="match status" value="1"/>
</dbReference>
<accession>A0A8E2QBX4</accession>
<dbReference type="GO" id="GO:0032993">
    <property type="term" value="C:protein-DNA complex"/>
    <property type="evidence" value="ECO:0007669"/>
    <property type="project" value="TreeGrafter"/>
</dbReference>
<dbReference type="InterPro" id="IPR005119">
    <property type="entry name" value="LysR_subst-bd"/>
</dbReference>
<evidence type="ECO:0000256" key="4">
    <source>
        <dbReference type="ARBA" id="ARBA00023163"/>
    </source>
</evidence>
<dbReference type="AlphaFoldDB" id="A0A8E2QBX4"/>
<evidence type="ECO:0000256" key="1">
    <source>
        <dbReference type="ARBA" id="ARBA00009437"/>
    </source>
</evidence>
<dbReference type="PANTHER" id="PTHR30346:SF17">
    <property type="entry name" value="LYSR FAMILY TRANSCRIPTIONAL REGULATOR"/>
    <property type="match status" value="1"/>
</dbReference>
<feature type="domain" description="HTH lysR-type" evidence="5">
    <location>
        <begin position="1"/>
        <end position="58"/>
    </location>
</feature>
<sequence length="299" mass="32996">MELRHLRYFVAVAEELHFGRAAELLRISQPPLSQQIQALEAELGVRLFDRTNRRVSLTDAGRLFLEETRRTLVQVDKSVDVVRRANQGEIGELQIGFTSSAPFTSILPRAILAFREAFPAVHLALQEMTSKQVVEAVQDETLQVGMIRPFALPAGLQTTELFSEPLVALMHAGHPLASGSEEGICLAELAAEPFVFFPRSYGTGLYDQLLNLARQAGFNPRIAQEANEALTIIGLVAAGLGVSVLPASFQRIRIDGVAFRTLLDKDATTAVWLVKRRQEQSPLTRAFIELVTREALAAR</sequence>
<dbReference type="Pfam" id="PF03466">
    <property type="entry name" value="LysR_substrate"/>
    <property type="match status" value="1"/>
</dbReference>
<dbReference type="PANTHER" id="PTHR30346">
    <property type="entry name" value="TRANSCRIPTIONAL DUAL REGULATOR HCAR-RELATED"/>
    <property type="match status" value="1"/>
</dbReference>
<dbReference type="Gene3D" id="1.10.10.10">
    <property type="entry name" value="Winged helix-like DNA-binding domain superfamily/Winged helix DNA-binding domain"/>
    <property type="match status" value="1"/>
</dbReference>
<dbReference type="SUPFAM" id="SSF53850">
    <property type="entry name" value="Periplasmic binding protein-like II"/>
    <property type="match status" value="1"/>
</dbReference>
<name>A0A8E2QBX4_9GAMM</name>
<evidence type="ECO:0000313" key="6">
    <source>
        <dbReference type="EMBL" id="PNF75667.1"/>
    </source>
</evidence>
<dbReference type="InterPro" id="IPR036388">
    <property type="entry name" value="WH-like_DNA-bd_sf"/>
</dbReference>
<gene>
    <name evidence="6" type="ORF">CXK95_13770</name>
</gene>
<comment type="caution">
    <text evidence="6">The sequence shown here is derived from an EMBL/GenBank/DDBJ whole genome shotgun (WGS) entry which is preliminary data.</text>
</comment>
<evidence type="ECO:0000313" key="7">
    <source>
        <dbReference type="Proteomes" id="UP000235881"/>
    </source>
</evidence>
<dbReference type="GO" id="GO:0003677">
    <property type="term" value="F:DNA binding"/>
    <property type="evidence" value="ECO:0007669"/>
    <property type="project" value="UniProtKB-KW"/>
</dbReference>
<dbReference type="GO" id="GO:0003700">
    <property type="term" value="F:DNA-binding transcription factor activity"/>
    <property type="evidence" value="ECO:0007669"/>
    <property type="project" value="InterPro"/>
</dbReference>
<comment type="similarity">
    <text evidence="1">Belongs to the LysR transcriptional regulatory family.</text>
</comment>
<evidence type="ECO:0000259" key="5">
    <source>
        <dbReference type="PROSITE" id="PS50931"/>
    </source>
</evidence>
<dbReference type="PROSITE" id="PS50931">
    <property type="entry name" value="HTH_LYSR"/>
    <property type="match status" value="1"/>
</dbReference>
<proteinExistence type="inferred from homology"/>
<dbReference type="RefSeq" id="WP_008568298.1">
    <property type="nucleotide sequence ID" value="NZ_CP065721.1"/>
</dbReference>
<dbReference type="InterPro" id="IPR036390">
    <property type="entry name" value="WH_DNA-bd_sf"/>
</dbReference>
<dbReference type="SUPFAM" id="SSF46785">
    <property type="entry name" value="Winged helix' DNA-binding domain"/>
    <property type="match status" value="1"/>
</dbReference>
<dbReference type="Gene3D" id="3.40.190.10">
    <property type="entry name" value="Periplasmic binding protein-like II"/>
    <property type="match status" value="2"/>
</dbReference>
<organism evidence="6 7">
    <name type="scientific">Stutzerimonas degradans</name>
    <dbReference type="NCBI Taxonomy" id="2968968"/>
    <lineage>
        <taxon>Bacteria</taxon>
        <taxon>Pseudomonadati</taxon>
        <taxon>Pseudomonadota</taxon>
        <taxon>Gammaproteobacteria</taxon>
        <taxon>Pseudomonadales</taxon>
        <taxon>Pseudomonadaceae</taxon>
        <taxon>Stutzerimonas</taxon>
    </lineage>
</organism>
<keyword evidence="2" id="KW-0805">Transcription regulation</keyword>
<dbReference type="Proteomes" id="UP000235881">
    <property type="component" value="Unassembled WGS sequence"/>
</dbReference>
<dbReference type="InterPro" id="IPR000847">
    <property type="entry name" value="LysR_HTH_N"/>
</dbReference>
<keyword evidence="3" id="KW-0238">DNA-binding</keyword>
<dbReference type="Pfam" id="PF00126">
    <property type="entry name" value="HTH_1"/>
    <property type="match status" value="1"/>
</dbReference>
<dbReference type="FunFam" id="1.10.10.10:FF:000001">
    <property type="entry name" value="LysR family transcriptional regulator"/>
    <property type="match status" value="1"/>
</dbReference>
<evidence type="ECO:0000256" key="2">
    <source>
        <dbReference type="ARBA" id="ARBA00023015"/>
    </source>
</evidence>
<keyword evidence="7" id="KW-1185">Reference proteome</keyword>
<dbReference type="EMBL" id="POUK01000005">
    <property type="protein sequence ID" value="PNF75667.1"/>
    <property type="molecule type" value="Genomic_DNA"/>
</dbReference>
<protein>
    <submittedName>
        <fullName evidence="6">LysR family transcriptional regulator</fullName>
    </submittedName>
</protein>
<keyword evidence="4" id="KW-0804">Transcription</keyword>
<evidence type="ECO:0000256" key="3">
    <source>
        <dbReference type="ARBA" id="ARBA00023125"/>
    </source>
</evidence>
<dbReference type="PRINTS" id="PR00039">
    <property type="entry name" value="HTHLYSR"/>
</dbReference>